<accession>A0ABS0QI71</accession>
<dbReference type="Gene3D" id="3.60.15.10">
    <property type="entry name" value="Ribonuclease Z/Hydroxyacylglutathione hydrolase-like"/>
    <property type="match status" value="1"/>
</dbReference>
<dbReference type="InterPro" id="IPR001279">
    <property type="entry name" value="Metallo-B-lactamas"/>
</dbReference>
<keyword evidence="4" id="KW-1185">Reference proteome</keyword>
<dbReference type="SUPFAM" id="SSF56281">
    <property type="entry name" value="Metallo-hydrolase/oxidoreductase"/>
    <property type="match status" value="1"/>
</dbReference>
<name>A0ABS0QI71_THEVU</name>
<proteinExistence type="predicted"/>
<sequence length="319" mass="36964">MKILFILLVVMVGIIGLGMWFRFNRLPRLPLKKPEKMLKPQEWSREEVTVGWVGHSTVLMQLYDTRILTDPVLGKRVGESIKWLNRQIGMKRHTEPAVSLSDLERVQLILLSHAHFDHFDVPSLSQLAHEGCYVVTPKNTARLIKHLPFKKVFELGWDEQLEIEELGIKILGVPVKHWGNRYPWNRRYGYNGYLIEKKGTRIFFPGDTAFTDQFRKLSDTGPVDLAFMPIGAYSPDHLRWAHCTPEEAWAMFRDTGAKWLAPIHWDTFVLSAEPLDEPLERLMQAAGQEAGRIVFRKHGDTFMLSKEKQKKPDSEILNR</sequence>
<keyword evidence="1" id="KW-0812">Transmembrane</keyword>
<evidence type="ECO:0000313" key="3">
    <source>
        <dbReference type="EMBL" id="MBH8589003.1"/>
    </source>
</evidence>
<protein>
    <submittedName>
        <fullName evidence="3">MBL fold metallo-hydrolase</fullName>
    </submittedName>
</protein>
<dbReference type="EMBL" id="JAECVU010000005">
    <property type="protein sequence ID" value="MBH8589003.1"/>
    <property type="molecule type" value="Genomic_DNA"/>
</dbReference>
<feature type="domain" description="Metallo-beta-lactamase" evidence="2">
    <location>
        <begin position="65"/>
        <end position="265"/>
    </location>
</feature>
<comment type="caution">
    <text evidence="3">The sequence shown here is derived from an EMBL/GenBank/DDBJ whole genome shotgun (WGS) entry which is preliminary data.</text>
</comment>
<dbReference type="PANTHER" id="PTHR15032:SF4">
    <property type="entry name" value="N-ACYL-PHOSPHATIDYLETHANOLAMINE-HYDROLYZING PHOSPHOLIPASE D"/>
    <property type="match status" value="1"/>
</dbReference>
<dbReference type="PANTHER" id="PTHR15032">
    <property type="entry name" value="N-ACYL-PHOSPHATIDYLETHANOLAMINE-HYDROLYZING PHOSPHOLIPASE D"/>
    <property type="match status" value="1"/>
</dbReference>
<organism evidence="3 4">
    <name type="scientific">Thermoactinomyces vulgaris</name>
    <dbReference type="NCBI Taxonomy" id="2026"/>
    <lineage>
        <taxon>Bacteria</taxon>
        <taxon>Bacillati</taxon>
        <taxon>Bacillota</taxon>
        <taxon>Bacilli</taxon>
        <taxon>Bacillales</taxon>
        <taxon>Thermoactinomycetaceae</taxon>
        <taxon>Thermoactinomyces</taxon>
    </lineage>
</organism>
<feature type="transmembrane region" description="Helical" evidence="1">
    <location>
        <begin position="6"/>
        <end position="23"/>
    </location>
</feature>
<evidence type="ECO:0000256" key="1">
    <source>
        <dbReference type="SAM" id="Phobius"/>
    </source>
</evidence>
<evidence type="ECO:0000259" key="2">
    <source>
        <dbReference type="Pfam" id="PF12706"/>
    </source>
</evidence>
<dbReference type="InterPro" id="IPR036866">
    <property type="entry name" value="RibonucZ/Hydroxyglut_hydro"/>
</dbReference>
<dbReference type="Proteomes" id="UP000641910">
    <property type="component" value="Unassembled WGS sequence"/>
</dbReference>
<reference evidence="3 4" key="1">
    <citation type="submission" date="2020-12" db="EMBL/GenBank/DDBJ databases">
        <title>WGS of Thermoactinomyces spp.</title>
        <authorList>
            <person name="Cheng K."/>
        </authorList>
    </citation>
    <scope>NUCLEOTIDE SEQUENCE [LARGE SCALE GENOMIC DNA]</scope>
    <source>
        <strain evidence="4">CICC 10650\ACCC 41061</strain>
    </source>
</reference>
<dbReference type="RefSeq" id="WP_037995213.1">
    <property type="nucleotide sequence ID" value="NZ_CP036487.1"/>
</dbReference>
<evidence type="ECO:0000313" key="4">
    <source>
        <dbReference type="Proteomes" id="UP000641910"/>
    </source>
</evidence>
<keyword evidence="1" id="KW-1133">Transmembrane helix</keyword>
<gene>
    <name evidence="3" type="ORF">I8U22_09315</name>
</gene>
<keyword evidence="1" id="KW-0472">Membrane</keyword>
<dbReference type="Pfam" id="PF12706">
    <property type="entry name" value="Lactamase_B_2"/>
    <property type="match status" value="1"/>
</dbReference>